<dbReference type="InterPro" id="IPR036055">
    <property type="entry name" value="LDL_receptor-like_sf"/>
</dbReference>
<name>A0A9J6FH91_HAELO</name>
<feature type="disulfide bond" evidence="13">
    <location>
        <begin position="304"/>
        <end position="322"/>
    </location>
</feature>
<dbReference type="FunFam" id="3.30.160.60:FF:001370">
    <property type="entry name" value="Zinc finger protein"/>
    <property type="match status" value="1"/>
</dbReference>
<evidence type="ECO:0000256" key="1">
    <source>
        <dbReference type="ARBA" id="ARBA00004123"/>
    </source>
</evidence>
<dbReference type="EMBL" id="JABSTR010000001">
    <property type="protein sequence ID" value="KAH9361729.1"/>
    <property type="molecule type" value="Genomic_DNA"/>
</dbReference>
<keyword evidence="6" id="KW-0862">Zinc</keyword>
<evidence type="ECO:0000256" key="9">
    <source>
        <dbReference type="ARBA" id="ARBA00023157"/>
    </source>
</evidence>
<evidence type="ECO:0000256" key="4">
    <source>
        <dbReference type="ARBA" id="ARBA00022737"/>
    </source>
</evidence>
<keyword evidence="15" id="KW-0472">Membrane</keyword>
<dbReference type="SUPFAM" id="SSF57424">
    <property type="entry name" value="LDL receptor-like module"/>
    <property type="match status" value="1"/>
</dbReference>
<dbReference type="SMART" id="SM00192">
    <property type="entry name" value="LDLa"/>
    <property type="match status" value="1"/>
</dbReference>
<dbReference type="Gene3D" id="4.10.400.10">
    <property type="entry name" value="Low-density Lipoprotein Receptor"/>
    <property type="match status" value="1"/>
</dbReference>
<dbReference type="VEuPathDB" id="VectorBase:HLOH_041161"/>
<feature type="domain" description="C2H2-type" evidence="16">
    <location>
        <begin position="25"/>
        <end position="52"/>
    </location>
</feature>
<dbReference type="InterPro" id="IPR002172">
    <property type="entry name" value="LDrepeatLR_classA_rpt"/>
</dbReference>
<dbReference type="PANTHER" id="PTHR24399:SF23">
    <property type="entry name" value="C2H2-TYPE DOMAIN-CONTAINING PROTEIN"/>
    <property type="match status" value="1"/>
</dbReference>
<dbReference type="PROSITE" id="PS50157">
    <property type="entry name" value="ZINC_FINGER_C2H2_2"/>
    <property type="match status" value="4"/>
</dbReference>
<feature type="domain" description="C2H2-type" evidence="16">
    <location>
        <begin position="131"/>
        <end position="158"/>
    </location>
</feature>
<dbReference type="GO" id="GO:0001817">
    <property type="term" value="P:regulation of cytokine production"/>
    <property type="evidence" value="ECO:0007669"/>
    <property type="project" value="TreeGrafter"/>
</dbReference>
<keyword evidence="8" id="KW-0238">DNA-binding</keyword>
<evidence type="ECO:0000259" key="16">
    <source>
        <dbReference type="PROSITE" id="PS50157"/>
    </source>
</evidence>
<feature type="transmembrane region" description="Helical" evidence="15">
    <location>
        <begin position="343"/>
        <end position="370"/>
    </location>
</feature>
<dbReference type="InterPro" id="IPR023415">
    <property type="entry name" value="LDLR_class-A_CS"/>
</dbReference>
<dbReference type="InterPro" id="IPR013087">
    <property type="entry name" value="Znf_C2H2_type"/>
</dbReference>
<organism evidence="17 18">
    <name type="scientific">Haemaphysalis longicornis</name>
    <name type="common">Bush tick</name>
    <dbReference type="NCBI Taxonomy" id="44386"/>
    <lineage>
        <taxon>Eukaryota</taxon>
        <taxon>Metazoa</taxon>
        <taxon>Ecdysozoa</taxon>
        <taxon>Arthropoda</taxon>
        <taxon>Chelicerata</taxon>
        <taxon>Arachnida</taxon>
        <taxon>Acari</taxon>
        <taxon>Parasitiformes</taxon>
        <taxon>Ixodida</taxon>
        <taxon>Ixodoidea</taxon>
        <taxon>Ixodidae</taxon>
        <taxon>Haemaphysalinae</taxon>
        <taxon>Haemaphysalis</taxon>
    </lineage>
</organism>
<gene>
    <name evidence="17" type="ORF">HPB48_005118</name>
</gene>
<dbReference type="GO" id="GO:0000978">
    <property type="term" value="F:RNA polymerase II cis-regulatory region sequence-specific DNA binding"/>
    <property type="evidence" value="ECO:0007669"/>
    <property type="project" value="TreeGrafter"/>
</dbReference>
<sequence>MLCSTYSLSKLENLHKRIHGEERPFLCDVCGKGFKTGKQLRNHKAIHRQAASGQRSATVVGPGDGSSGGSLASETCCECGRCFRGRRLLQYHRDSVHRKLRPFLCSYCGHRASSQSSLKMHLRQHTGEKPFACNLCEYRTGDHNSLRRHKMRHSGTKPYKCPHCPYACIQIMLCLLFIMQAMLHSLLTTPIFVRWFLFAVSPRLINEKDLDVVALQETKVESEQSTERMVNVFSSRYHVCVDLSCRSTRSDVGTIFTQGNYVTLKYTTDHWSPQGNGFKLIITAYKDSSLPDLKHDLKCREFECRNTFCISSNLTCDGVNHCGDNSDETSHALCIDDTASSQILGLGVSVFVTLALVVIVVCLVLCVGALCLCQRLQQQQRLQCQAAAGTMTLAGSHPSALQANHSAFPMCLCASFEPACWSRSPRVRHAAQRGGDRFLSSATGQEQAGGLAKGVDPRGVVCVTQVTSLEAEAFTGALPNAFARSLPHILETATPQRPASHFTFPRRASTTQPQSDQARNGSNWLEGAPHPTFRQGSLSSQPDLLAIARGGDGTQRGCWANTLPPRMGGAPGGEGRPDVLGPALDAARPAKWLCSTLGREPLQHHLLCTAQPVGWEQTWL</sequence>
<dbReference type="GO" id="GO:0002682">
    <property type="term" value="P:regulation of immune system process"/>
    <property type="evidence" value="ECO:0007669"/>
    <property type="project" value="TreeGrafter"/>
</dbReference>
<keyword evidence="11" id="KW-0539">Nucleus</keyword>
<evidence type="ECO:0000256" key="10">
    <source>
        <dbReference type="ARBA" id="ARBA00023163"/>
    </source>
</evidence>
<evidence type="ECO:0000256" key="3">
    <source>
        <dbReference type="ARBA" id="ARBA00022723"/>
    </source>
</evidence>
<comment type="subcellular location">
    <subcellularLocation>
        <location evidence="1">Nucleus</location>
    </subcellularLocation>
</comment>
<dbReference type="PROSITE" id="PS01209">
    <property type="entry name" value="LDLRA_1"/>
    <property type="match status" value="1"/>
</dbReference>
<dbReference type="PROSITE" id="PS50068">
    <property type="entry name" value="LDLRA_2"/>
    <property type="match status" value="1"/>
</dbReference>
<proteinExistence type="inferred from homology"/>
<keyword evidence="7" id="KW-0805">Transcription regulation</keyword>
<feature type="region of interest" description="Disordered" evidence="14">
    <location>
        <begin position="496"/>
        <end position="539"/>
    </location>
</feature>
<accession>A0A9J6FH91</accession>
<evidence type="ECO:0000256" key="12">
    <source>
        <dbReference type="PROSITE-ProRule" id="PRU00042"/>
    </source>
</evidence>
<evidence type="ECO:0000256" key="5">
    <source>
        <dbReference type="ARBA" id="ARBA00022771"/>
    </source>
</evidence>
<dbReference type="GO" id="GO:0008270">
    <property type="term" value="F:zinc ion binding"/>
    <property type="evidence" value="ECO:0007669"/>
    <property type="project" value="UniProtKB-KW"/>
</dbReference>
<feature type="domain" description="C2H2-type" evidence="16">
    <location>
        <begin position="74"/>
        <end position="102"/>
    </location>
</feature>
<dbReference type="SUPFAM" id="SSF57667">
    <property type="entry name" value="beta-beta-alpha zinc fingers"/>
    <property type="match status" value="3"/>
</dbReference>
<keyword evidence="18" id="KW-1185">Reference proteome</keyword>
<evidence type="ECO:0000313" key="18">
    <source>
        <dbReference type="Proteomes" id="UP000821853"/>
    </source>
</evidence>
<dbReference type="FunFam" id="3.30.160.60:FF:000446">
    <property type="entry name" value="Zinc finger protein"/>
    <property type="match status" value="1"/>
</dbReference>
<keyword evidence="10" id="KW-0804">Transcription</keyword>
<keyword evidence="9 13" id="KW-1015">Disulfide bond</keyword>
<evidence type="ECO:0000256" key="14">
    <source>
        <dbReference type="SAM" id="MobiDB-lite"/>
    </source>
</evidence>
<dbReference type="SMART" id="SM00355">
    <property type="entry name" value="ZnF_C2H2"/>
    <property type="match status" value="4"/>
</dbReference>
<protein>
    <recommendedName>
        <fullName evidence="16">C2H2-type domain-containing protein</fullName>
    </recommendedName>
</protein>
<evidence type="ECO:0000256" key="2">
    <source>
        <dbReference type="ARBA" id="ARBA00006991"/>
    </source>
</evidence>
<dbReference type="FunFam" id="3.30.160.60:FF:004571">
    <property type="match status" value="1"/>
</dbReference>
<evidence type="ECO:0000313" key="17">
    <source>
        <dbReference type="EMBL" id="KAH9361729.1"/>
    </source>
</evidence>
<comment type="caution">
    <text evidence="13">Lacks conserved residue(s) required for the propagation of feature annotation.</text>
</comment>
<comment type="similarity">
    <text evidence="2">Belongs to the krueppel C2H2-type zinc-finger protein family.</text>
</comment>
<comment type="caution">
    <text evidence="17">The sequence shown here is derived from an EMBL/GenBank/DDBJ whole genome shotgun (WGS) entry which is preliminary data.</text>
</comment>
<keyword evidence="4" id="KW-0677">Repeat</keyword>
<dbReference type="Pfam" id="PF00057">
    <property type="entry name" value="Ldl_recept_a"/>
    <property type="match status" value="1"/>
</dbReference>
<keyword evidence="15" id="KW-1133">Transmembrane helix</keyword>
<evidence type="ECO:0000256" key="13">
    <source>
        <dbReference type="PROSITE-ProRule" id="PRU00124"/>
    </source>
</evidence>
<dbReference type="GO" id="GO:0001227">
    <property type="term" value="F:DNA-binding transcription repressor activity, RNA polymerase II-specific"/>
    <property type="evidence" value="ECO:0007669"/>
    <property type="project" value="TreeGrafter"/>
</dbReference>
<dbReference type="InterPro" id="IPR036236">
    <property type="entry name" value="Znf_C2H2_sf"/>
</dbReference>
<dbReference type="Gene3D" id="3.30.160.60">
    <property type="entry name" value="Classic Zinc Finger"/>
    <property type="match status" value="3"/>
</dbReference>
<feature type="compositionally biased region" description="Polar residues" evidence="14">
    <location>
        <begin position="508"/>
        <end position="523"/>
    </location>
</feature>
<reference evidence="17 18" key="1">
    <citation type="journal article" date="2020" name="Cell">
        <title>Large-Scale Comparative Analyses of Tick Genomes Elucidate Their Genetic Diversity and Vector Capacities.</title>
        <authorList>
            <consortium name="Tick Genome and Microbiome Consortium (TIGMIC)"/>
            <person name="Jia N."/>
            <person name="Wang J."/>
            <person name="Shi W."/>
            <person name="Du L."/>
            <person name="Sun Y."/>
            <person name="Zhan W."/>
            <person name="Jiang J.F."/>
            <person name="Wang Q."/>
            <person name="Zhang B."/>
            <person name="Ji P."/>
            <person name="Bell-Sakyi L."/>
            <person name="Cui X.M."/>
            <person name="Yuan T.T."/>
            <person name="Jiang B.G."/>
            <person name="Yang W.F."/>
            <person name="Lam T.T."/>
            <person name="Chang Q.C."/>
            <person name="Ding S.J."/>
            <person name="Wang X.J."/>
            <person name="Zhu J.G."/>
            <person name="Ruan X.D."/>
            <person name="Zhao L."/>
            <person name="Wei J.T."/>
            <person name="Ye R.Z."/>
            <person name="Que T.C."/>
            <person name="Du C.H."/>
            <person name="Zhou Y.H."/>
            <person name="Cheng J.X."/>
            <person name="Dai P.F."/>
            <person name="Guo W.B."/>
            <person name="Han X.H."/>
            <person name="Huang E.J."/>
            <person name="Li L.F."/>
            <person name="Wei W."/>
            <person name="Gao Y.C."/>
            <person name="Liu J.Z."/>
            <person name="Shao H.Z."/>
            <person name="Wang X."/>
            <person name="Wang C.C."/>
            <person name="Yang T.C."/>
            <person name="Huo Q.B."/>
            <person name="Li W."/>
            <person name="Chen H.Y."/>
            <person name="Chen S.E."/>
            <person name="Zhou L.G."/>
            <person name="Ni X.B."/>
            <person name="Tian J.H."/>
            <person name="Sheng Y."/>
            <person name="Liu T."/>
            <person name="Pan Y.S."/>
            <person name="Xia L.Y."/>
            <person name="Li J."/>
            <person name="Zhao F."/>
            <person name="Cao W.C."/>
        </authorList>
    </citation>
    <scope>NUCLEOTIDE SEQUENCE [LARGE SCALE GENOMIC DNA]</scope>
    <source>
        <strain evidence="17">HaeL-2018</strain>
    </source>
</reference>
<evidence type="ECO:0000256" key="7">
    <source>
        <dbReference type="ARBA" id="ARBA00023015"/>
    </source>
</evidence>
<evidence type="ECO:0000256" key="8">
    <source>
        <dbReference type="ARBA" id="ARBA00023125"/>
    </source>
</evidence>
<dbReference type="PROSITE" id="PS00028">
    <property type="entry name" value="ZINC_FINGER_C2H2_1"/>
    <property type="match status" value="2"/>
</dbReference>
<dbReference type="Proteomes" id="UP000821853">
    <property type="component" value="Chromosome 1"/>
</dbReference>
<feature type="domain" description="C2H2-type" evidence="16">
    <location>
        <begin position="103"/>
        <end position="130"/>
    </location>
</feature>
<dbReference type="GO" id="GO:0005654">
    <property type="term" value="C:nucleoplasm"/>
    <property type="evidence" value="ECO:0007669"/>
    <property type="project" value="TreeGrafter"/>
</dbReference>
<keyword evidence="3" id="KW-0479">Metal-binding</keyword>
<dbReference type="AlphaFoldDB" id="A0A9J6FH91"/>
<evidence type="ECO:0000256" key="6">
    <source>
        <dbReference type="ARBA" id="ARBA00022833"/>
    </source>
</evidence>
<dbReference type="OrthoDB" id="5876240at2759"/>
<dbReference type="Pfam" id="PF13912">
    <property type="entry name" value="zf-C2H2_6"/>
    <property type="match status" value="1"/>
</dbReference>
<dbReference type="PANTHER" id="PTHR24399">
    <property type="entry name" value="ZINC FINGER AND BTB DOMAIN-CONTAINING"/>
    <property type="match status" value="1"/>
</dbReference>
<evidence type="ECO:0000256" key="11">
    <source>
        <dbReference type="ARBA" id="ARBA00023242"/>
    </source>
</evidence>
<evidence type="ECO:0000256" key="15">
    <source>
        <dbReference type="SAM" id="Phobius"/>
    </source>
</evidence>
<dbReference type="CDD" id="cd00112">
    <property type="entry name" value="LDLa"/>
    <property type="match status" value="1"/>
</dbReference>
<keyword evidence="15" id="KW-0812">Transmembrane</keyword>
<keyword evidence="5 12" id="KW-0863">Zinc-finger</keyword>